<dbReference type="PROSITE" id="PS00889">
    <property type="entry name" value="CNMP_BINDING_2"/>
    <property type="match status" value="1"/>
</dbReference>
<dbReference type="SMART" id="SM00100">
    <property type="entry name" value="cNMP"/>
    <property type="match status" value="1"/>
</dbReference>
<dbReference type="PANTHER" id="PTHR24567:SF74">
    <property type="entry name" value="HTH-TYPE TRANSCRIPTIONAL REGULATOR ARCR"/>
    <property type="match status" value="1"/>
</dbReference>
<gene>
    <name evidence="2" type="ORF">FJZ47_10855</name>
</gene>
<evidence type="ECO:0000313" key="3">
    <source>
        <dbReference type="Proteomes" id="UP000712673"/>
    </source>
</evidence>
<dbReference type="Pfam" id="PF00027">
    <property type="entry name" value="cNMP_binding"/>
    <property type="match status" value="1"/>
</dbReference>
<dbReference type="CDD" id="cd00038">
    <property type="entry name" value="CAP_ED"/>
    <property type="match status" value="1"/>
</dbReference>
<dbReference type="InterPro" id="IPR014710">
    <property type="entry name" value="RmlC-like_jellyroll"/>
</dbReference>
<dbReference type="Gene3D" id="2.60.120.10">
    <property type="entry name" value="Jelly Rolls"/>
    <property type="match status" value="1"/>
</dbReference>
<evidence type="ECO:0000259" key="1">
    <source>
        <dbReference type="PROSITE" id="PS50042"/>
    </source>
</evidence>
<dbReference type="PANTHER" id="PTHR24567">
    <property type="entry name" value="CRP FAMILY TRANSCRIPTIONAL REGULATORY PROTEIN"/>
    <property type="match status" value="1"/>
</dbReference>
<reference evidence="2" key="1">
    <citation type="submission" date="2019-03" db="EMBL/GenBank/DDBJ databases">
        <title>Lake Tanganyika Metagenome-Assembled Genomes (MAGs).</title>
        <authorList>
            <person name="Tran P."/>
        </authorList>
    </citation>
    <scope>NUCLEOTIDE SEQUENCE</scope>
    <source>
        <strain evidence="2">K_DeepCast_65m_m2_066</strain>
    </source>
</reference>
<accession>A0A937W335</accession>
<dbReference type="InterPro" id="IPR000595">
    <property type="entry name" value="cNMP-bd_dom"/>
</dbReference>
<feature type="domain" description="Cyclic nucleotide-binding" evidence="1">
    <location>
        <begin position="62"/>
        <end position="182"/>
    </location>
</feature>
<dbReference type="GO" id="GO:0003700">
    <property type="term" value="F:DNA-binding transcription factor activity"/>
    <property type="evidence" value="ECO:0007669"/>
    <property type="project" value="TreeGrafter"/>
</dbReference>
<dbReference type="EMBL" id="VGLS01000292">
    <property type="protein sequence ID" value="MBM3224290.1"/>
    <property type="molecule type" value="Genomic_DNA"/>
</dbReference>
<organism evidence="2 3">
    <name type="scientific">Tectimicrobiota bacterium</name>
    <dbReference type="NCBI Taxonomy" id="2528274"/>
    <lineage>
        <taxon>Bacteria</taxon>
        <taxon>Pseudomonadati</taxon>
        <taxon>Nitrospinota/Tectimicrobiota group</taxon>
        <taxon>Candidatus Tectimicrobiota</taxon>
    </lineage>
</organism>
<sequence length="204" mass="22692">MACIPFPAWAMHYGPLACGVQGTVSQEMPGCRDRDPQADYGAMEAAVLSTTDKMLFLKRVSLFSGMTLEQVRVLTTHLEEQHFLPGEVILYEGDFSQELYMLVSGQVRIVKDYGGPHERTLAMLTQGDFFGEMAIFESAPRSATAVTEEESELLVLSPEKFKQTIYQKPEMAFEIFRELSARLRRREERAAGGRSQEGGLAAGA</sequence>
<dbReference type="InterPro" id="IPR050397">
    <property type="entry name" value="Env_Response_Regulators"/>
</dbReference>
<name>A0A937W335_UNCTE</name>
<dbReference type="AlphaFoldDB" id="A0A937W335"/>
<dbReference type="InterPro" id="IPR018490">
    <property type="entry name" value="cNMP-bd_dom_sf"/>
</dbReference>
<comment type="caution">
    <text evidence="2">The sequence shown here is derived from an EMBL/GenBank/DDBJ whole genome shotgun (WGS) entry which is preliminary data.</text>
</comment>
<protein>
    <submittedName>
        <fullName evidence="2">Cyclic nucleotide-binding domain-containing protein</fullName>
    </submittedName>
</protein>
<dbReference type="PROSITE" id="PS50042">
    <property type="entry name" value="CNMP_BINDING_3"/>
    <property type="match status" value="1"/>
</dbReference>
<dbReference type="InterPro" id="IPR018488">
    <property type="entry name" value="cNMP-bd_CS"/>
</dbReference>
<dbReference type="GO" id="GO:0005829">
    <property type="term" value="C:cytosol"/>
    <property type="evidence" value="ECO:0007669"/>
    <property type="project" value="TreeGrafter"/>
</dbReference>
<proteinExistence type="predicted"/>
<dbReference type="SUPFAM" id="SSF51206">
    <property type="entry name" value="cAMP-binding domain-like"/>
    <property type="match status" value="1"/>
</dbReference>
<dbReference type="Proteomes" id="UP000712673">
    <property type="component" value="Unassembled WGS sequence"/>
</dbReference>
<evidence type="ECO:0000313" key="2">
    <source>
        <dbReference type="EMBL" id="MBM3224290.1"/>
    </source>
</evidence>